<proteinExistence type="predicted"/>
<dbReference type="Proteomes" id="UP000198751">
    <property type="component" value="Chromosome I"/>
</dbReference>
<evidence type="ECO:0000313" key="3">
    <source>
        <dbReference type="Proteomes" id="UP000198751"/>
    </source>
</evidence>
<evidence type="ECO:0000256" key="1">
    <source>
        <dbReference type="SAM" id="MobiDB-lite"/>
    </source>
</evidence>
<feature type="region of interest" description="Disordered" evidence="1">
    <location>
        <begin position="145"/>
        <end position="170"/>
    </location>
</feature>
<organism evidence="2 3">
    <name type="scientific">Pseudarthrobacter equi</name>
    <dbReference type="NCBI Taxonomy" id="728066"/>
    <lineage>
        <taxon>Bacteria</taxon>
        <taxon>Bacillati</taxon>
        <taxon>Actinomycetota</taxon>
        <taxon>Actinomycetes</taxon>
        <taxon>Micrococcales</taxon>
        <taxon>Micrococcaceae</taxon>
        <taxon>Pseudarthrobacter</taxon>
    </lineage>
</organism>
<gene>
    <name evidence="2" type="ORF">SAMN04489743_2848</name>
</gene>
<accession>A0A1H2A979</accession>
<dbReference type="EMBL" id="LT629779">
    <property type="protein sequence ID" value="SDT42322.1"/>
    <property type="molecule type" value="Genomic_DNA"/>
</dbReference>
<sequence length="170" mass="19848">MQAHPELARDFAAHFPTFDPWEVLIEQTPALVRGFYDRLGRLRLAPDSEYYAPQVKEQARLAKEKEDALKASPDFDEELYRLEQFEAAEKARKANPLEFYGYTPTDRRLDDLADAIGLLRFNARQHWAGDRHDELPPFRFVHRPGREIKHPDADDPRYTDDFDEVFGASE</sequence>
<protein>
    <submittedName>
        <fullName evidence="2">Uncharacterized protein</fullName>
    </submittedName>
</protein>
<evidence type="ECO:0000313" key="2">
    <source>
        <dbReference type="EMBL" id="SDT42322.1"/>
    </source>
</evidence>
<keyword evidence="3" id="KW-1185">Reference proteome</keyword>
<feature type="compositionally biased region" description="Basic and acidic residues" evidence="1">
    <location>
        <begin position="145"/>
        <end position="160"/>
    </location>
</feature>
<reference evidence="3" key="1">
    <citation type="submission" date="2016-10" db="EMBL/GenBank/DDBJ databases">
        <authorList>
            <person name="Varghese N."/>
            <person name="Submissions S."/>
        </authorList>
    </citation>
    <scope>NUCLEOTIDE SEQUENCE [LARGE SCALE GENOMIC DNA]</scope>
    <source>
        <strain evidence="3">IMMIB L-1606</strain>
    </source>
</reference>
<dbReference type="AlphaFoldDB" id="A0A1H2A979"/>
<name>A0A1H2A979_9MICC</name>